<reference evidence="48" key="2">
    <citation type="submission" date="2017-05" db="UniProtKB">
        <authorList>
            <consortium name="EnsemblMetazoa"/>
        </authorList>
    </citation>
    <scope>IDENTIFICATION</scope>
</reference>
<dbReference type="Pfam" id="PF00657">
    <property type="entry name" value="Lipase_GDSL"/>
    <property type="match status" value="1"/>
</dbReference>
<evidence type="ECO:0000256" key="3">
    <source>
        <dbReference type="ARBA" id="ARBA00013274"/>
    </source>
</evidence>
<evidence type="ECO:0000256" key="42">
    <source>
        <dbReference type="ARBA" id="ARBA00048872"/>
    </source>
</evidence>
<keyword evidence="12" id="KW-1133">Transmembrane helix</keyword>
<comment type="catalytic activity">
    <reaction evidence="30">
        <text>1-hexadecanoyl-2-(9Z-octadecenoyl)-sn-glycero-3-phospho-(1'-sn-glycerol) + H2O = 1-hexadecanoyl-sn-glycero-3-phospho-(1'-sn-glycerol) + (9Z)-octadecenoate + H(+)</text>
        <dbReference type="Rhea" id="RHEA:40919"/>
        <dbReference type="ChEBI" id="CHEBI:15377"/>
        <dbReference type="ChEBI" id="CHEBI:15378"/>
        <dbReference type="ChEBI" id="CHEBI:30823"/>
        <dbReference type="ChEBI" id="CHEBI:72841"/>
        <dbReference type="ChEBI" id="CHEBI:75158"/>
    </reaction>
    <physiologicalReaction direction="left-to-right" evidence="30">
        <dbReference type="Rhea" id="RHEA:40920"/>
    </physiologicalReaction>
</comment>
<dbReference type="GO" id="GO:0004622">
    <property type="term" value="F:phosphatidylcholine lysophospholipase activity"/>
    <property type="evidence" value="ECO:0007669"/>
    <property type="project" value="UniProtKB-EC"/>
</dbReference>
<protein>
    <recommendedName>
        <fullName evidence="6">Phospholipase B1, membrane-associated</fullName>
        <ecNumber evidence="5">3.1.1.3</ecNumber>
        <ecNumber evidence="4">3.1.1.4</ecNumber>
        <ecNumber evidence="3">3.1.1.5</ecNumber>
    </recommendedName>
    <alternativeName>
        <fullName evidence="20">Lysophospholipase</fullName>
    </alternativeName>
    <alternativeName>
        <fullName evidence="21">Phospholipase A2</fullName>
    </alternativeName>
    <alternativeName>
        <fullName evidence="23">Phospholipase B/lipase</fullName>
    </alternativeName>
    <alternativeName>
        <fullName evidence="22">Triacylglycerol lipase</fullName>
    </alternativeName>
</protein>
<dbReference type="EC" id="3.1.1.3" evidence="5"/>
<keyword evidence="7" id="KW-1003">Cell membrane</keyword>
<dbReference type="Proteomes" id="UP000007879">
    <property type="component" value="Unassembled WGS sequence"/>
</dbReference>
<evidence type="ECO:0000256" key="40">
    <source>
        <dbReference type="ARBA" id="ARBA00048699"/>
    </source>
</evidence>
<evidence type="ECO:0000256" key="45">
    <source>
        <dbReference type="ARBA" id="ARBA00049372"/>
    </source>
</evidence>
<comment type="catalytic activity">
    <reaction evidence="45">
        <text>1,3-di-(9Z-octadecenoyl)-glycerol + H2O = 1-(9Z-octadecenoyl)-glycerol + (9Z)-octadecenoate + H(+)</text>
        <dbReference type="Rhea" id="RHEA:39939"/>
        <dbReference type="ChEBI" id="CHEBI:15377"/>
        <dbReference type="ChEBI" id="CHEBI:15378"/>
        <dbReference type="ChEBI" id="CHEBI:30823"/>
        <dbReference type="ChEBI" id="CHEBI:75342"/>
        <dbReference type="ChEBI" id="CHEBI:75735"/>
    </reaction>
    <physiologicalReaction direction="left-to-right" evidence="45">
        <dbReference type="Rhea" id="RHEA:39940"/>
    </physiologicalReaction>
</comment>
<comment type="catalytic activity">
    <reaction evidence="29">
        <text>2,3-di-(9Z)-octadecenoyl-sn-glycerol + H2O = 3-(9Z-octadecenoyl)-sn-glycerol + (9Z)-octadecenoate + H(+)</text>
        <dbReference type="Rhea" id="RHEA:42604"/>
        <dbReference type="ChEBI" id="CHEBI:15377"/>
        <dbReference type="ChEBI" id="CHEBI:15378"/>
        <dbReference type="ChEBI" id="CHEBI:30823"/>
        <dbReference type="ChEBI" id="CHEBI:75824"/>
        <dbReference type="ChEBI" id="CHEBI:75938"/>
    </reaction>
    <physiologicalReaction direction="left-to-right" evidence="29">
        <dbReference type="Rhea" id="RHEA:42605"/>
    </physiologicalReaction>
</comment>
<evidence type="ECO:0000256" key="30">
    <source>
        <dbReference type="ARBA" id="ARBA00048015"/>
    </source>
</evidence>
<evidence type="ECO:0000256" key="23">
    <source>
        <dbReference type="ARBA" id="ARBA00033022"/>
    </source>
</evidence>
<keyword evidence="10" id="KW-0677">Repeat</keyword>
<comment type="catalytic activity">
    <reaction evidence="33">
        <text>1,2-dihexadecanoyl-sn-glycero-3-phosphocholine + H2O = 1-hexadecanoyl-sn-glycero-3-phosphocholine + hexadecanoate + H(+)</text>
        <dbReference type="Rhea" id="RHEA:41223"/>
        <dbReference type="ChEBI" id="CHEBI:7896"/>
        <dbReference type="ChEBI" id="CHEBI:15377"/>
        <dbReference type="ChEBI" id="CHEBI:15378"/>
        <dbReference type="ChEBI" id="CHEBI:72998"/>
        <dbReference type="ChEBI" id="CHEBI:72999"/>
    </reaction>
    <physiologicalReaction direction="left-to-right" evidence="33">
        <dbReference type="Rhea" id="RHEA:41224"/>
    </physiologicalReaction>
</comment>
<dbReference type="InterPro" id="IPR001087">
    <property type="entry name" value="GDSL"/>
</dbReference>
<dbReference type="PROSITE" id="PS01098">
    <property type="entry name" value="LIPASE_GDSL_SER"/>
    <property type="match status" value="1"/>
</dbReference>
<comment type="catalytic activity">
    <reaction evidence="32">
        <text>1,2-di-(9Z-octadecenoyl)-sn-glycero-3-phosphocholine + H2O = 1-(9Z-octadecenoyl)-sn-glycero-3-phosphocholine + (9Z)-octadecenoate + H(+)</text>
        <dbReference type="Rhea" id="RHEA:40923"/>
        <dbReference type="ChEBI" id="CHEBI:15377"/>
        <dbReference type="ChEBI" id="CHEBI:15378"/>
        <dbReference type="ChEBI" id="CHEBI:28610"/>
        <dbReference type="ChEBI" id="CHEBI:30823"/>
        <dbReference type="ChEBI" id="CHEBI:74669"/>
    </reaction>
    <physiologicalReaction direction="left-to-right" evidence="32">
        <dbReference type="Rhea" id="RHEA:40924"/>
    </physiologicalReaction>
</comment>
<evidence type="ECO:0000256" key="6">
    <source>
        <dbReference type="ARBA" id="ARBA00015133"/>
    </source>
</evidence>
<proteinExistence type="inferred from homology"/>
<evidence type="ECO:0000256" key="25">
    <source>
        <dbReference type="ARBA" id="ARBA00047324"/>
    </source>
</evidence>
<keyword evidence="8" id="KW-0812">Transmembrane</keyword>
<evidence type="ECO:0000256" key="46">
    <source>
        <dbReference type="ARBA" id="ARBA00049461"/>
    </source>
</evidence>
<comment type="catalytic activity">
    <reaction evidence="36">
        <text>1,2,3-tri-(9Z-octadecenoyl)-glycerol + H2O = di-(9Z)-octadecenoylglycerol + (9Z)-octadecenoate + H(+)</text>
        <dbReference type="Rhea" id="RHEA:38575"/>
        <dbReference type="ChEBI" id="CHEBI:15377"/>
        <dbReference type="ChEBI" id="CHEBI:15378"/>
        <dbReference type="ChEBI" id="CHEBI:30823"/>
        <dbReference type="ChEBI" id="CHEBI:53753"/>
        <dbReference type="ChEBI" id="CHEBI:75945"/>
    </reaction>
    <physiologicalReaction direction="left-to-right" evidence="36">
        <dbReference type="Rhea" id="RHEA:38576"/>
    </physiologicalReaction>
</comment>
<evidence type="ECO:0000256" key="32">
    <source>
        <dbReference type="ARBA" id="ARBA00048058"/>
    </source>
</evidence>
<evidence type="ECO:0000256" key="33">
    <source>
        <dbReference type="ARBA" id="ARBA00048227"/>
    </source>
</evidence>
<evidence type="ECO:0000256" key="39">
    <source>
        <dbReference type="ARBA" id="ARBA00048656"/>
    </source>
</evidence>
<organism evidence="48">
    <name type="scientific">Amphimedon queenslandica</name>
    <name type="common">Sponge</name>
    <dbReference type="NCBI Taxonomy" id="400682"/>
    <lineage>
        <taxon>Eukaryota</taxon>
        <taxon>Metazoa</taxon>
        <taxon>Porifera</taxon>
        <taxon>Demospongiae</taxon>
        <taxon>Heteroscleromorpha</taxon>
        <taxon>Haplosclerida</taxon>
        <taxon>Niphatidae</taxon>
        <taxon>Amphimedon</taxon>
    </lineage>
</organism>
<dbReference type="KEGG" id="aqu:105312064"/>
<comment type="catalytic activity">
    <reaction evidence="34">
        <text>1-hexadecanoyl-2-(9Z,12Z-octadecadienoyl)-sn-glycero-3-phosphocholine + H2O = 2-(9Z,12Z-octadecadienoyl)-sn-glycero-3-phosphocholine + hexadecanoate + H(+)</text>
        <dbReference type="Rhea" id="RHEA:40971"/>
        <dbReference type="ChEBI" id="CHEBI:7896"/>
        <dbReference type="ChEBI" id="CHEBI:15377"/>
        <dbReference type="ChEBI" id="CHEBI:15378"/>
        <dbReference type="ChEBI" id="CHEBI:73002"/>
        <dbReference type="ChEBI" id="CHEBI:76084"/>
    </reaction>
    <physiologicalReaction direction="left-to-right" evidence="34">
        <dbReference type="Rhea" id="RHEA:40972"/>
    </physiologicalReaction>
</comment>
<evidence type="ECO:0000256" key="22">
    <source>
        <dbReference type="ARBA" id="ARBA00031485"/>
    </source>
</evidence>
<dbReference type="PANTHER" id="PTHR21325">
    <property type="entry name" value="PHOSPHOLIPASE B, PLB1"/>
    <property type="match status" value="1"/>
</dbReference>
<evidence type="ECO:0000256" key="43">
    <source>
        <dbReference type="ARBA" id="ARBA00048939"/>
    </source>
</evidence>
<dbReference type="GO" id="GO:0004806">
    <property type="term" value="F:triacylglycerol lipase activity"/>
    <property type="evidence" value="ECO:0007669"/>
    <property type="project" value="UniProtKB-EC"/>
</dbReference>
<keyword evidence="14" id="KW-0472">Membrane</keyword>
<evidence type="ECO:0000256" key="11">
    <source>
        <dbReference type="ARBA" id="ARBA00022801"/>
    </source>
</evidence>
<dbReference type="InterPro" id="IPR008265">
    <property type="entry name" value="Lipase_GDSL_AS"/>
</dbReference>
<dbReference type="InterPro" id="IPR038885">
    <property type="entry name" value="PLB1"/>
</dbReference>
<keyword evidence="9 47" id="KW-0732">Signal</keyword>
<comment type="catalytic activity">
    <reaction evidence="41">
        <text>1,3-dihexadecanoyl-2-(9Z-octadecenoyl)glycerol + H2O = 1,3-dihexadecanoylglycerol + (9Z)-octadecenoate + H(+)</text>
        <dbReference type="Rhea" id="RHEA:40983"/>
        <dbReference type="ChEBI" id="CHEBI:15377"/>
        <dbReference type="ChEBI" id="CHEBI:15378"/>
        <dbReference type="ChEBI" id="CHEBI:30823"/>
        <dbReference type="ChEBI" id="CHEBI:75688"/>
        <dbReference type="ChEBI" id="CHEBI:77619"/>
    </reaction>
    <physiologicalReaction direction="left-to-right" evidence="41">
        <dbReference type="Rhea" id="RHEA:40984"/>
    </physiologicalReaction>
</comment>
<evidence type="ECO:0000256" key="20">
    <source>
        <dbReference type="ARBA" id="ARBA00029723"/>
    </source>
</evidence>
<comment type="catalytic activity">
    <reaction evidence="44">
        <text>1,2-dihexadecanoyl-sn-glycero-3-phosphocholine + 2 H2O = sn-glycerol 3-phosphocholine + 2 hexadecanoate + 2 H(+)</text>
        <dbReference type="Rhea" id="RHEA:40975"/>
        <dbReference type="ChEBI" id="CHEBI:7896"/>
        <dbReference type="ChEBI" id="CHEBI:15377"/>
        <dbReference type="ChEBI" id="CHEBI:15378"/>
        <dbReference type="ChEBI" id="CHEBI:16870"/>
        <dbReference type="ChEBI" id="CHEBI:72999"/>
    </reaction>
    <physiologicalReaction direction="left-to-right" evidence="44">
        <dbReference type="Rhea" id="RHEA:40976"/>
    </physiologicalReaction>
</comment>
<comment type="catalytic activity">
    <reaction evidence="31">
        <text>a 1-O-alkyl-2-acyl-sn-glycero-3-phosphocholine + H2O = a 1-O-alkyl-sn-glycero-3-phosphocholine + a fatty acid + H(+)</text>
        <dbReference type="Rhea" id="RHEA:36231"/>
        <dbReference type="ChEBI" id="CHEBI:15377"/>
        <dbReference type="ChEBI" id="CHEBI:15378"/>
        <dbReference type="ChEBI" id="CHEBI:28868"/>
        <dbReference type="ChEBI" id="CHEBI:30909"/>
        <dbReference type="ChEBI" id="CHEBI:36702"/>
        <dbReference type="EC" id="3.1.1.4"/>
    </reaction>
    <physiologicalReaction direction="left-to-right" evidence="31">
        <dbReference type="Rhea" id="RHEA:36232"/>
    </physiologicalReaction>
</comment>
<feature type="chain" id="PRO_5012237052" description="Phospholipase B1, membrane-associated" evidence="47">
    <location>
        <begin position="21"/>
        <end position="362"/>
    </location>
</feature>
<evidence type="ECO:0000256" key="41">
    <source>
        <dbReference type="ARBA" id="ARBA00048869"/>
    </source>
</evidence>
<reference evidence="49" key="1">
    <citation type="journal article" date="2010" name="Nature">
        <title>The Amphimedon queenslandica genome and the evolution of animal complexity.</title>
        <authorList>
            <person name="Srivastava M."/>
            <person name="Simakov O."/>
            <person name="Chapman J."/>
            <person name="Fahey B."/>
            <person name="Gauthier M.E."/>
            <person name="Mitros T."/>
            <person name="Richards G.S."/>
            <person name="Conaco C."/>
            <person name="Dacre M."/>
            <person name="Hellsten U."/>
            <person name="Larroux C."/>
            <person name="Putnam N.H."/>
            <person name="Stanke M."/>
            <person name="Adamska M."/>
            <person name="Darling A."/>
            <person name="Degnan S.M."/>
            <person name="Oakley T.H."/>
            <person name="Plachetzki D.C."/>
            <person name="Zhai Y."/>
            <person name="Adamski M."/>
            <person name="Calcino A."/>
            <person name="Cummins S.F."/>
            <person name="Goodstein D.M."/>
            <person name="Harris C."/>
            <person name="Jackson D.J."/>
            <person name="Leys S.P."/>
            <person name="Shu S."/>
            <person name="Woodcroft B.J."/>
            <person name="Vervoort M."/>
            <person name="Kosik K.S."/>
            <person name="Manning G."/>
            <person name="Degnan B.M."/>
            <person name="Rokhsar D.S."/>
        </authorList>
    </citation>
    <scope>NUCLEOTIDE SEQUENCE [LARGE SCALE GENOMIC DNA]</scope>
</reference>
<evidence type="ECO:0000313" key="49">
    <source>
        <dbReference type="Proteomes" id="UP000007879"/>
    </source>
</evidence>
<accession>A0A1X7VBN9</accession>
<evidence type="ECO:0000256" key="26">
    <source>
        <dbReference type="ARBA" id="ARBA00047363"/>
    </source>
</evidence>
<gene>
    <name evidence="48" type="primary">105312064</name>
</gene>
<evidence type="ECO:0000256" key="5">
    <source>
        <dbReference type="ARBA" id="ARBA00013279"/>
    </source>
</evidence>
<comment type="catalytic activity">
    <reaction evidence="46">
        <text>2-(9Z-octadecenoyl)-glycerol + H2O = glycerol + (9Z)-octadecenoate + H(+)</text>
        <dbReference type="Rhea" id="RHEA:38491"/>
        <dbReference type="ChEBI" id="CHEBI:15377"/>
        <dbReference type="ChEBI" id="CHEBI:15378"/>
        <dbReference type="ChEBI" id="CHEBI:17754"/>
        <dbReference type="ChEBI" id="CHEBI:30823"/>
        <dbReference type="ChEBI" id="CHEBI:73990"/>
    </reaction>
    <physiologicalReaction direction="left-to-right" evidence="46">
        <dbReference type="Rhea" id="RHEA:38492"/>
    </physiologicalReaction>
</comment>
<dbReference type="InterPro" id="IPR035547">
    <property type="entry name" value="Phospholipase_B"/>
</dbReference>
<dbReference type="STRING" id="400682.A0A1X7VBN9"/>
<evidence type="ECO:0000256" key="35">
    <source>
        <dbReference type="ARBA" id="ARBA00048374"/>
    </source>
</evidence>
<dbReference type="CDD" id="cd01824">
    <property type="entry name" value="Phospholipase_B_like"/>
    <property type="match status" value="1"/>
</dbReference>
<comment type="catalytic activity">
    <reaction evidence="39">
        <text>1-hexadecanoyl-sn-glycero-3-phosphocholine + H2O = sn-glycerol 3-phosphocholine + hexadecanoate + H(+)</text>
        <dbReference type="Rhea" id="RHEA:40435"/>
        <dbReference type="ChEBI" id="CHEBI:7896"/>
        <dbReference type="ChEBI" id="CHEBI:15377"/>
        <dbReference type="ChEBI" id="CHEBI:15378"/>
        <dbReference type="ChEBI" id="CHEBI:16870"/>
        <dbReference type="ChEBI" id="CHEBI:72998"/>
    </reaction>
    <physiologicalReaction direction="left-to-right" evidence="39">
        <dbReference type="Rhea" id="RHEA:40436"/>
    </physiologicalReaction>
</comment>
<comment type="catalytic activity">
    <reaction evidence="19">
        <text>a 1,2-diacyl-sn-glycero-3-phosphocholine + H2O = a 1-acyl-sn-glycero-3-phosphocholine + a fatty acid + H(+)</text>
        <dbReference type="Rhea" id="RHEA:15801"/>
        <dbReference type="ChEBI" id="CHEBI:15377"/>
        <dbReference type="ChEBI" id="CHEBI:15378"/>
        <dbReference type="ChEBI" id="CHEBI:28868"/>
        <dbReference type="ChEBI" id="CHEBI:57643"/>
        <dbReference type="ChEBI" id="CHEBI:58168"/>
        <dbReference type="EC" id="3.1.1.4"/>
    </reaction>
    <physiologicalReaction direction="left-to-right" evidence="19">
        <dbReference type="Rhea" id="RHEA:15802"/>
    </physiologicalReaction>
</comment>
<dbReference type="GO" id="GO:0016324">
    <property type="term" value="C:apical plasma membrane"/>
    <property type="evidence" value="ECO:0007669"/>
    <property type="project" value="UniProtKB-SubCell"/>
</dbReference>
<dbReference type="EnsemblMetazoa" id="XM_019994306.1">
    <property type="protein sequence ID" value="XP_019849865.1"/>
    <property type="gene ID" value="LOC105312064"/>
</dbReference>
<evidence type="ECO:0000256" key="29">
    <source>
        <dbReference type="ARBA" id="ARBA00048011"/>
    </source>
</evidence>
<keyword evidence="15" id="KW-0325">Glycoprotein</keyword>
<evidence type="ECO:0000256" key="24">
    <source>
        <dbReference type="ARBA" id="ARBA00045916"/>
    </source>
</evidence>
<comment type="catalytic activity">
    <reaction evidence="35">
        <text>1-octadecanoyl-2-(9Z,12Z)-octadecadienoyl-sn-glycerol + H2O = 1-octadecanoyl-sn-glycerol + (9Z,12Z)-octadecadienoate + H(+)</text>
        <dbReference type="Rhea" id="RHEA:40927"/>
        <dbReference type="ChEBI" id="CHEBI:15377"/>
        <dbReference type="ChEBI" id="CHEBI:15378"/>
        <dbReference type="ChEBI" id="CHEBI:30245"/>
        <dbReference type="ChEBI" id="CHEBI:75550"/>
        <dbReference type="ChEBI" id="CHEBI:77097"/>
    </reaction>
    <physiologicalReaction direction="left-to-right" evidence="35">
        <dbReference type="Rhea" id="RHEA:40928"/>
    </physiologicalReaction>
</comment>
<keyword evidence="13" id="KW-0443">Lipid metabolism</keyword>
<keyword evidence="49" id="KW-1185">Reference proteome</keyword>
<evidence type="ECO:0000256" key="21">
    <source>
        <dbReference type="ARBA" id="ARBA00031182"/>
    </source>
</evidence>
<evidence type="ECO:0000256" key="28">
    <source>
        <dbReference type="ARBA" id="ARBA00047459"/>
    </source>
</evidence>
<comment type="subcellular location">
    <subcellularLocation>
        <location evidence="1">Apical cell membrane</location>
        <topology evidence="1">Single-pass type I membrane protein</topology>
    </subcellularLocation>
</comment>
<comment type="catalytic activity">
    <reaction evidence="38">
        <text>1-hexadecanoyl-2-(9Z-octadecenoyl)-sn-glycero-3-phosphoethanolamine + H2O = 1-hexadecanoyl-sn-glycero-3-phosphoethanolamine + (9Z)-octadecenoate + H(+)</text>
        <dbReference type="Rhea" id="RHEA:40911"/>
        <dbReference type="ChEBI" id="CHEBI:15377"/>
        <dbReference type="ChEBI" id="CHEBI:15378"/>
        <dbReference type="ChEBI" id="CHEBI:30823"/>
        <dbReference type="ChEBI" id="CHEBI:73004"/>
        <dbReference type="ChEBI" id="CHEBI:73007"/>
    </reaction>
    <physiologicalReaction direction="left-to-right" evidence="38">
        <dbReference type="Rhea" id="RHEA:40912"/>
    </physiologicalReaction>
</comment>
<dbReference type="GO" id="GO:0006644">
    <property type="term" value="P:phospholipid metabolic process"/>
    <property type="evidence" value="ECO:0007669"/>
    <property type="project" value="TreeGrafter"/>
</dbReference>
<comment type="catalytic activity">
    <reaction evidence="40">
        <text>1-hexadecanoyl-2-(9Z-octadecenoyl)-sn-glycero-3-phosphocholine + H2O = 1-hexadecanoyl-sn-glycero-3-phosphocholine + (9Z)-octadecenoate + H(+)</text>
        <dbReference type="Rhea" id="RHEA:38779"/>
        <dbReference type="ChEBI" id="CHEBI:15377"/>
        <dbReference type="ChEBI" id="CHEBI:15378"/>
        <dbReference type="ChEBI" id="CHEBI:30823"/>
        <dbReference type="ChEBI" id="CHEBI:72998"/>
        <dbReference type="ChEBI" id="CHEBI:73001"/>
    </reaction>
    <physiologicalReaction direction="left-to-right" evidence="40">
        <dbReference type="Rhea" id="RHEA:38780"/>
    </physiologicalReaction>
</comment>
<evidence type="ECO:0000256" key="10">
    <source>
        <dbReference type="ARBA" id="ARBA00022737"/>
    </source>
</evidence>
<comment type="catalytic activity">
    <reaction evidence="17">
        <text>a triacylglycerol + H2O = a diacylglycerol + a fatty acid + H(+)</text>
        <dbReference type="Rhea" id="RHEA:12044"/>
        <dbReference type="ChEBI" id="CHEBI:15377"/>
        <dbReference type="ChEBI" id="CHEBI:15378"/>
        <dbReference type="ChEBI" id="CHEBI:17855"/>
        <dbReference type="ChEBI" id="CHEBI:18035"/>
        <dbReference type="ChEBI" id="CHEBI:28868"/>
        <dbReference type="EC" id="3.1.1.3"/>
    </reaction>
    <physiologicalReaction direction="left-to-right" evidence="17">
        <dbReference type="Rhea" id="RHEA:12045"/>
    </physiologicalReaction>
</comment>
<dbReference type="GO" id="GO:0004623">
    <property type="term" value="F:phospholipase A2 activity"/>
    <property type="evidence" value="ECO:0007669"/>
    <property type="project" value="UniProtKB-EC"/>
</dbReference>
<comment type="similarity">
    <text evidence="2">Belongs to the 'GDSL' lipolytic enzyme family. Phospholipase B1 subfamily.</text>
</comment>
<comment type="catalytic activity">
    <reaction evidence="43">
        <text>1-hexadecanoyl-2-(9Z)-octadecenoyl-3-octadecanoyl-sn-glycerol + H2O = 1-hexadecanoyl-3-octadecanoyl-sn-glycerol + (9Z)-octadecenoate + H(+)</text>
        <dbReference type="Rhea" id="RHEA:41103"/>
        <dbReference type="ChEBI" id="CHEBI:15377"/>
        <dbReference type="ChEBI" id="CHEBI:15378"/>
        <dbReference type="ChEBI" id="CHEBI:30823"/>
        <dbReference type="ChEBI" id="CHEBI:77623"/>
        <dbReference type="ChEBI" id="CHEBI:77624"/>
    </reaction>
    <physiologicalReaction direction="left-to-right" evidence="43">
        <dbReference type="Rhea" id="RHEA:41104"/>
    </physiologicalReaction>
</comment>
<evidence type="ECO:0000256" key="4">
    <source>
        <dbReference type="ARBA" id="ARBA00013278"/>
    </source>
</evidence>
<evidence type="ECO:0000256" key="9">
    <source>
        <dbReference type="ARBA" id="ARBA00022729"/>
    </source>
</evidence>
<dbReference type="AlphaFoldDB" id="A0A1X7VBN9"/>
<dbReference type="OrthoDB" id="10265800at2759"/>
<evidence type="ECO:0000256" key="15">
    <source>
        <dbReference type="ARBA" id="ARBA00023180"/>
    </source>
</evidence>
<evidence type="ECO:0000256" key="19">
    <source>
        <dbReference type="ARBA" id="ARBA00023422"/>
    </source>
</evidence>
<evidence type="ECO:0000256" key="1">
    <source>
        <dbReference type="ARBA" id="ARBA00004247"/>
    </source>
</evidence>
<evidence type="ECO:0000256" key="17">
    <source>
        <dbReference type="ARBA" id="ARBA00023369"/>
    </source>
</evidence>
<dbReference type="SUPFAM" id="SSF52266">
    <property type="entry name" value="SGNH hydrolase"/>
    <property type="match status" value="1"/>
</dbReference>
<evidence type="ECO:0000256" key="12">
    <source>
        <dbReference type="ARBA" id="ARBA00022989"/>
    </source>
</evidence>
<comment type="catalytic activity">
    <reaction evidence="26">
        <text>1,3-dihexadecanoyl-2-(9Z-octadecenoyl)glycerol + H2O = 1-hexadecanoyl-2-(9Z-octadecenoyl)-glycerol + hexadecanoate + H(+)</text>
        <dbReference type="Rhea" id="RHEA:40979"/>
        <dbReference type="ChEBI" id="CHEBI:7896"/>
        <dbReference type="ChEBI" id="CHEBI:15377"/>
        <dbReference type="ChEBI" id="CHEBI:15378"/>
        <dbReference type="ChEBI" id="CHEBI:75585"/>
        <dbReference type="ChEBI" id="CHEBI:75688"/>
    </reaction>
    <physiologicalReaction direction="left-to-right" evidence="26">
        <dbReference type="Rhea" id="RHEA:40980"/>
    </physiologicalReaction>
</comment>
<dbReference type="Gene3D" id="3.40.50.1110">
    <property type="entry name" value="SGNH hydrolase"/>
    <property type="match status" value="1"/>
</dbReference>
<evidence type="ECO:0000256" key="14">
    <source>
        <dbReference type="ARBA" id="ARBA00023136"/>
    </source>
</evidence>
<evidence type="ECO:0000256" key="47">
    <source>
        <dbReference type="SAM" id="SignalP"/>
    </source>
</evidence>
<keyword evidence="16" id="KW-1208">Phospholipid metabolism</keyword>
<evidence type="ECO:0000256" key="18">
    <source>
        <dbReference type="ARBA" id="ARBA00023408"/>
    </source>
</evidence>
<dbReference type="EC" id="3.1.1.5" evidence="3"/>
<evidence type="ECO:0000256" key="37">
    <source>
        <dbReference type="ARBA" id="ARBA00048454"/>
    </source>
</evidence>
<comment type="catalytic activity">
    <reaction evidence="18">
        <text>1-hexadecanoyl-2-(9Z,12Z-octadecadienoyl)-sn-glycero-3-phosphocholine + H2O = (9Z,12Z)-octadecadienoate + 1-hexadecanoyl-sn-glycero-3-phosphocholine + H(+)</text>
        <dbReference type="Rhea" id="RHEA:40811"/>
        <dbReference type="ChEBI" id="CHEBI:15377"/>
        <dbReference type="ChEBI" id="CHEBI:15378"/>
        <dbReference type="ChEBI" id="CHEBI:30245"/>
        <dbReference type="ChEBI" id="CHEBI:72998"/>
        <dbReference type="ChEBI" id="CHEBI:73002"/>
    </reaction>
    <physiologicalReaction direction="left-to-right" evidence="18">
        <dbReference type="Rhea" id="RHEA:40812"/>
    </physiologicalReaction>
</comment>
<evidence type="ECO:0000256" key="2">
    <source>
        <dbReference type="ARBA" id="ARBA00009979"/>
    </source>
</evidence>
<evidence type="ECO:0000256" key="16">
    <source>
        <dbReference type="ARBA" id="ARBA00023264"/>
    </source>
</evidence>
<comment type="catalytic activity">
    <reaction evidence="42">
        <text>1-O-hexadecyl-2-(9Z)-octadecenoyl-sn-glycero-3-phosphocholine + H2O = 1-O-hexadecyl-sn-glycero-3-phosphocholine + (9Z)-octadecenoate + H(+)</text>
        <dbReference type="Rhea" id="RHEA:40915"/>
        <dbReference type="ChEBI" id="CHEBI:15377"/>
        <dbReference type="ChEBI" id="CHEBI:15378"/>
        <dbReference type="ChEBI" id="CHEBI:30823"/>
        <dbReference type="ChEBI" id="CHEBI:34112"/>
        <dbReference type="ChEBI" id="CHEBI:64496"/>
    </reaction>
    <physiologicalReaction direction="left-to-right" evidence="42">
        <dbReference type="Rhea" id="RHEA:40916"/>
    </physiologicalReaction>
</comment>
<comment type="catalytic activity">
    <reaction evidence="27">
        <text>1-(9Z-octadecenoyl)-glycerol + H2O = glycerol + (9Z)-octadecenoate + H(+)</text>
        <dbReference type="Rhea" id="RHEA:38487"/>
        <dbReference type="ChEBI" id="CHEBI:15377"/>
        <dbReference type="ChEBI" id="CHEBI:15378"/>
        <dbReference type="ChEBI" id="CHEBI:17754"/>
        <dbReference type="ChEBI" id="CHEBI:30823"/>
        <dbReference type="ChEBI" id="CHEBI:75342"/>
    </reaction>
    <physiologicalReaction direction="left-to-right" evidence="27">
        <dbReference type="Rhea" id="RHEA:38488"/>
    </physiologicalReaction>
</comment>
<evidence type="ECO:0000256" key="7">
    <source>
        <dbReference type="ARBA" id="ARBA00022475"/>
    </source>
</evidence>
<evidence type="ECO:0000256" key="44">
    <source>
        <dbReference type="ARBA" id="ARBA00049363"/>
    </source>
</evidence>
<evidence type="ECO:0000256" key="13">
    <source>
        <dbReference type="ARBA" id="ARBA00023098"/>
    </source>
</evidence>
<comment type="catalytic activity">
    <reaction evidence="25">
        <text>1-hexadecanoyl-2-(9Z)-octadecenoyl-3-octadecanoyl-sn-glycerol + H2O = 2-(9Z-octadecenoyl)-3-octadecanoyl-sn-glycerol + hexadecanoate + H(+)</text>
        <dbReference type="Rhea" id="RHEA:41107"/>
        <dbReference type="ChEBI" id="CHEBI:7896"/>
        <dbReference type="ChEBI" id="CHEBI:15377"/>
        <dbReference type="ChEBI" id="CHEBI:15378"/>
        <dbReference type="ChEBI" id="CHEBI:75558"/>
        <dbReference type="ChEBI" id="CHEBI:77623"/>
    </reaction>
    <physiologicalReaction direction="left-to-right" evidence="25">
        <dbReference type="Rhea" id="RHEA:41108"/>
    </physiologicalReaction>
</comment>
<evidence type="ECO:0000256" key="8">
    <source>
        <dbReference type="ARBA" id="ARBA00022692"/>
    </source>
</evidence>
<evidence type="ECO:0000256" key="27">
    <source>
        <dbReference type="ARBA" id="ARBA00047438"/>
    </source>
</evidence>
<sequence length="362" mass="40760">MKLLATLALCLCFSIGPVLCGNEFNCSPLPPLAHPAQSVQELRPQDIKVVMAFGDSITAGFAAMGFNINLYKDLLEYRGISFSIGGDPNSTTIPSFLKHYNPDLIGASLGSHVGEFCSGRTCFPKYYVPKQDVFNAAQTGAPAVVLKGVQLPYLLDQLRNNPSVDMKQDWKLLTILIGYNDLCDKCSGINITIEQLESDLRGIMEEIRSDIPRVFINLVELFNISLVYQKNKHKDYCLNIHKLFHMDCQCLWTGTDEDRQMMDDYAMKFNDVMRKIAKEYHTKNYTDFAVVSQPALSNTELDHIPDDFFSNLDCFHPSLKAHQAFAKALWNNMLTPSMNKSTGFDPNAPFVCPTKETLLYTY</sequence>
<evidence type="ECO:0000256" key="34">
    <source>
        <dbReference type="ARBA" id="ARBA00048362"/>
    </source>
</evidence>
<evidence type="ECO:0000256" key="38">
    <source>
        <dbReference type="ARBA" id="ARBA00048613"/>
    </source>
</evidence>
<keyword evidence="11" id="KW-0378">Hydrolase</keyword>
<evidence type="ECO:0000256" key="36">
    <source>
        <dbReference type="ARBA" id="ARBA00048386"/>
    </source>
</evidence>
<evidence type="ECO:0000256" key="31">
    <source>
        <dbReference type="ARBA" id="ARBA00048049"/>
    </source>
</evidence>
<dbReference type="InterPro" id="IPR036514">
    <property type="entry name" value="SGNH_hydro_sf"/>
</dbReference>
<feature type="signal peptide" evidence="47">
    <location>
        <begin position="1"/>
        <end position="20"/>
    </location>
</feature>
<dbReference type="InParanoid" id="A0A1X7VBN9"/>
<comment type="catalytic activity">
    <reaction evidence="37">
        <text>a 1-acyl-sn-glycero-3-phosphocholine + H2O = sn-glycerol 3-phosphocholine + a fatty acid + H(+)</text>
        <dbReference type="Rhea" id="RHEA:15177"/>
        <dbReference type="ChEBI" id="CHEBI:15377"/>
        <dbReference type="ChEBI" id="CHEBI:15378"/>
        <dbReference type="ChEBI" id="CHEBI:16870"/>
        <dbReference type="ChEBI" id="CHEBI:28868"/>
        <dbReference type="ChEBI" id="CHEBI:58168"/>
        <dbReference type="EC" id="3.1.1.5"/>
    </reaction>
    <physiologicalReaction direction="left-to-right" evidence="37">
        <dbReference type="Rhea" id="RHEA:15178"/>
    </physiologicalReaction>
</comment>
<dbReference type="EnsemblMetazoa" id="Aqu2.1.37154_001">
    <property type="protein sequence ID" value="Aqu2.1.37154_001"/>
    <property type="gene ID" value="Aqu2.1.37154"/>
</dbReference>
<comment type="catalytic activity">
    <reaction evidence="28">
        <text>1-hexadecanoyl-2-(9Z)-octadecenoyl-3-octadecanoyl-sn-glycerol + H2O = 1-hexadecanoyl-2-(9Z-octadecenoyl)-sn-glycerol + octadecanoate + H(+)</text>
        <dbReference type="Rhea" id="RHEA:41111"/>
        <dbReference type="ChEBI" id="CHEBI:15377"/>
        <dbReference type="ChEBI" id="CHEBI:15378"/>
        <dbReference type="ChEBI" id="CHEBI:25629"/>
        <dbReference type="ChEBI" id="CHEBI:75466"/>
        <dbReference type="ChEBI" id="CHEBI:77623"/>
    </reaction>
    <physiologicalReaction direction="left-to-right" evidence="28">
        <dbReference type="Rhea" id="RHEA:41112"/>
    </physiologicalReaction>
</comment>
<name>A0A1X7VBN9_AMPQE</name>
<evidence type="ECO:0000313" key="48">
    <source>
        <dbReference type="EnsemblMetazoa" id="Aqu2.1.37154_001"/>
    </source>
</evidence>
<dbReference type="EC" id="3.1.1.4" evidence="4"/>
<comment type="function">
    <text evidence="24">Calcium-independent membrane-associated phospholipase that catalyzes complete diacylation of phospholipids by hydrolyzing both sn-1 and sn-2 fatty acyl chains attached to the glycerol backbone (phospholipase B activity). Has dual phospholipase and lysophospholipase activities toward diacylphospholipids. Preferentially cleaves sn-2 ester bonds over sn-1 bonds. Acts as a lipase toward glycerolipid substrates. Hydrolyzes fatty acyl chains of diacylglycerols with preference for the sn-2 position and of triacylglycerols with not positional selectivity. May also hydrolyze long chain retinyl esters such as retinyl palmitate. May contribute to digestion of dietary phospholipids, glycerolipids and retinoids, facilitating lipid absorption at the brush border.</text>
</comment>
<dbReference type="PANTHER" id="PTHR21325:SF31">
    <property type="entry name" value="GH22081P-RELATED"/>
    <property type="match status" value="1"/>
</dbReference>